<keyword evidence="4 7" id="KW-0274">FAD</keyword>
<accession>A0A7V1PW08</accession>
<comment type="similarity">
    <text evidence="2 7">Belongs to the acyl-CoA dehydrogenase family.</text>
</comment>
<dbReference type="Gene3D" id="2.40.110.10">
    <property type="entry name" value="Butyryl-CoA Dehydrogenase, subunit A, domain 2"/>
    <property type="match status" value="1"/>
</dbReference>
<evidence type="ECO:0000256" key="6">
    <source>
        <dbReference type="ARBA" id="ARBA00023002"/>
    </source>
</evidence>
<feature type="domain" description="Acyl-CoA dehydrogenase/oxidase N-terminal" evidence="10">
    <location>
        <begin position="15"/>
        <end position="126"/>
    </location>
</feature>
<evidence type="ECO:0000256" key="7">
    <source>
        <dbReference type="RuleBase" id="RU362125"/>
    </source>
</evidence>
<evidence type="ECO:0000256" key="2">
    <source>
        <dbReference type="ARBA" id="ARBA00009347"/>
    </source>
</evidence>
<dbReference type="Gene3D" id="1.10.540.10">
    <property type="entry name" value="Acyl-CoA dehydrogenase/oxidase, N-terminal domain"/>
    <property type="match status" value="1"/>
</dbReference>
<dbReference type="InterPro" id="IPR009100">
    <property type="entry name" value="AcylCoA_DH/oxidase_NM_dom_sf"/>
</dbReference>
<feature type="domain" description="Acyl-CoA oxidase/dehydrogenase middle" evidence="9">
    <location>
        <begin position="131"/>
        <end position="221"/>
    </location>
</feature>
<sequence>MFNGLDFYNLSDHFSDEEKMIVQTVRQFVSEQFLPVVAGHHRRGTFPMDIIPRLGEMGALGVTVPEEYGGPGLSYFIYGLVMQELERGDSGLRSFASVQGSLVMFPIYRYGSEQQKKHWLPLLASGARIGCFGLTEPDFGSNPGGMLTRAVKVDGGWVLNGSKMWITNGSVADIAVVWAQTEEGVQGFLVEKDFTGFSAKAIEGKFSLRASITAELSFQDCFVPEENRLPGVKGLRGPLSCLNEARYGIAWGVVGAAMACYDEALDYAKQRIQFDKPIAAFQLTQHKLVEMVSEITKAQTLVHQLGRMKDAGQAKHFHVSLAKRNNVAMALD</sequence>
<dbReference type="GO" id="GO:0050660">
    <property type="term" value="F:flavin adenine dinucleotide binding"/>
    <property type="evidence" value="ECO:0007669"/>
    <property type="project" value="InterPro"/>
</dbReference>
<dbReference type="InterPro" id="IPR036250">
    <property type="entry name" value="AcylCo_DH-like_C"/>
</dbReference>
<dbReference type="InterPro" id="IPR009075">
    <property type="entry name" value="AcylCo_DH/oxidase_C"/>
</dbReference>
<evidence type="ECO:0000259" key="8">
    <source>
        <dbReference type="Pfam" id="PF00441"/>
    </source>
</evidence>
<reference evidence="11" key="1">
    <citation type="journal article" date="2020" name="mSystems">
        <title>Genome- and Community-Level Interaction Insights into Carbon Utilization and Element Cycling Functions of Hydrothermarchaeota in Hydrothermal Sediment.</title>
        <authorList>
            <person name="Zhou Z."/>
            <person name="Liu Y."/>
            <person name="Xu W."/>
            <person name="Pan J."/>
            <person name="Luo Z.H."/>
            <person name="Li M."/>
        </authorList>
    </citation>
    <scope>NUCLEOTIDE SEQUENCE [LARGE SCALE GENOMIC DNA]</scope>
    <source>
        <strain evidence="11">HyVt-456</strain>
    </source>
</reference>
<dbReference type="InterPro" id="IPR037069">
    <property type="entry name" value="AcylCoA_DH/ox_N_sf"/>
</dbReference>
<dbReference type="PANTHER" id="PTHR42807:SF1">
    <property type="entry name" value="GLUTARYL-COA DEHYDROGENASE, MITOCHONDRIAL"/>
    <property type="match status" value="1"/>
</dbReference>
<dbReference type="GO" id="GO:0004361">
    <property type="term" value="F:glutaryl-CoA dehydrogenase activity"/>
    <property type="evidence" value="ECO:0007669"/>
    <property type="project" value="TreeGrafter"/>
</dbReference>
<dbReference type="SUPFAM" id="SSF56645">
    <property type="entry name" value="Acyl-CoA dehydrogenase NM domain-like"/>
    <property type="match status" value="1"/>
</dbReference>
<keyword evidence="5" id="KW-0809">Transit peptide</keyword>
<feature type="domain" description="Acyl-CoA dehydrogenase/oxidase C-terminal" evidence="8">
    <location>
        <begin position="233"/>
        <end position="324"/>
    </location>
</feature>
<dbReference type="InterPro" id="IPR046373">
    <property type="entry name" value="Acyl-CoA_Oxase/DH_mid-dom_sf"/>
</dbReference>
<evidence type="ECO:0000256" key="4">
    <source>
        <dbReference type="ARBA" id="ARBA00022827"/>
    </source>
</evidence>
<dbReference type="InterPro" id="IPR013786">
    <property type="entry name" value="AcylCoA_DH/ox_N"/>
</dbReference>
<dbReference type="InterPro" id="IPR006091">
    <property type="entry name" value="Acyl-CoA_Oxase/DH_mid-dom"/>
</dbReference>
<dbReference type="PANTHER" id="PTHR42807">
    <property type="entry name" value="GLUTARYL-COA DEHYDROGENASE, MITOCHONDRIAL"/>
    <property type="match status" value="1"/>
</dbReference>
<dbReference type="GO" id="GO:0033539">
    <property type="term" value="P:fatty acid beta-oxidation using acyl-CoA dehydrogenase"/>
    <property type="evidence" value="ECO:0007669"/>
    <property type="project" value="TreeGrafter"/>
</dbReference>
<dbReference type="GO" id="GO:0046949">
    <property type="term" value="P:fatty-acyl-CoA biosynthetic process"/>
    <property type="evidence" value="ECO:0007669"/>
    <property type="project" value="TreeGrafter"/>
</dbReference>
<dbReference type="EMBL" id="DRLD01000359">
    <property type="protein sequence ID" value="HED11551.1"/>
    <property type="molecule type" value="Genomic_DNA"/>
</dbReference>
<name>A0A7V1PW08_CALAY</name>
<dbReference type="GO" id="GO:0000062">
    <property type="term" value="F:fatty-acyl-CoA binding"/>
    <property type="evidence" value="ECO:0007669"/>
    <property type="project" value="TreeGrafter"/>
</dbReference>
<dbReference type="AlphaFoldDB" id="A0A7V1PW08"/>
<evidence type="ECO:0000259" key="9">
    <source>
        <dbReference type="Pfam" id="PF02770"/>
    </source>
</evidence>
<dbReference type="SUPFAM" id="SSF47203">
    <property type="entry name" value="Acyl-CoA dehydrogenase C-terminal domain-like"/>
    <property type="match status" value="1"/>
</dbReference>
<feature type="non-terminal residue" evidence="11">
    <location>
        <position position="332"/>
    </location>
</feature>
<evidence type="ECO:0000259" key="10">
    <source>
        <dbReference type="Pfam" id="PF02771"/>
    </source>
</evidence>
<comment type="caution">
    <text evidence="11">The sequence shown here is derived from an EMBL/GenBank/DDBJ whole genome shotgun (WGS) entry which is preliminary data.</text>
</comment>
<keyword evidence="6 7" id="KW-0560">Oxidoreductase</keyword>
<dbReference type="Pfam" id="PF02771">
    <property type="entry name" value="Acyl-CoA_dh_N"/>
    <property type="match status" value="1"/>
</dbReference>
<dbReference type="InterPro" id="IPR052033">
    <property type="entry name" value="Glutaryl-CoA_DH_mitochondrial"/>
</dbReference>
<proteinExistence type="inferred from homology"/>
<keyword evidence="3 7" id="KW-0285">Flavoprotein</keyword>
<dbReference type="FunFam" id="1.10.540.10:FF:000026">
    <property type="entry name" value="Acyl-CoA dehydrogenase medium chain"/>
    <property type="match status" value="1"/>
</dbReference>
<gene>
    <name evidence="11" type="ORF">ENJ10_12745</name>
</gene>
<evidence type="ECO:0000256" key="3">
    <source>
        <dbReference type="ARBA" id="ARBA00022630"/>
    </source>
</evidence>
<evidence type="ECO:0000256" key="5">
    <source>
        <dbReference type="ARBA" id="ARBA00022946"/>
    </source>
</evidence>
<dbReference type="Pfam" id="PF02770">
    <property type="entry name" value="Acyl-CoA_dh_M"/>
    <property type="match status" value="1"/>
</dbReference>
<dbReference type="Pfam" id="PF00441">
    <property type="entry name" value="Acyl-CoA_dh_1"/>
    <property type="match status" value="1"/>
</dbReference>
<evidence type="ECO:0000256" key="1">
    <source>
        <dbReference type="ARBA" id="ARBA00001974"/>
    </source>
</evidence>
<organism evidence="11">
    <name type="scientific">Caldithrix abyssi</name>
    <dbReference type="NCBI Taxonomy" id="187145"/>
    <lineage>
        <taxon>Bacteria</taxon>
        <taxon>Pseudomonadati</taxon>
        <taxon>Calditrichota</taxon>
        <taxon>Calditrichia</taxon>
        <taxon>Calditrichales</taxon>
        <taxon>Calditrichaceae</taxon>
        <taxon>Caldithrix</taxon>
    </lineage>
</organism>
<evidence type="ECO:0000313" key="11">
    <source>
        <dbReference type="EMBL" id="HED11551.1"/>
    </source>
</evidence>
<dbReference type="Proteomes" id="UP000886005">
    <property type="component" value="Unassembled WGS sequence"/>
</dbReference>
<comment type="cofactor">
    <cofactor evidence="1 7">
        <name>FAD</name>
        <dbReference type="ChEBI" id="CHEBI:57692"/>
    </cofactor>
</comment>
<dbReference type="Gene3D" id="1.20.140.10">
    <property type="entry name" value="Butyryl-CoA Dehydrogenase, subunit A, domain 3"/>
    <property type="match status" value="1"/>
</dbReference>
<protein>
    <submittedName>
        <fullName evidence="11">Acyl-CoA dehydrogenase</fullName>
    </submittedName>
</protein>